<dbReference type="AlphaFoldDB" id="A0A0G4HG69"/>
<reference evidence="1" key="1">
    <citation type="submission" date="2014-11" db="EMBL/GenBank/DDBJ databases">
        <authorList>
            <person name="Otto D Thomas"/>
            <person name="Naeem Raeece"/>
        </authorList>
    </citation>
    <scope>NUCLEOTIDE SEQUENCE</scope>
</reference>
<organism evidence="1">
    <name type="scientific">Chromera velia CCMP2878</name>
    <dbReference type="NCBI Taxonomy" id="1169474"/>
    <lineage>
        <taxon>Eukaryota</taxon>
        <taxon>Sar</taxon>
        <taxon>Alveolata</taxon>
        <taxon>Colpodellida</taxon>
        <taxon>Chromeraceae</taxon>
        <taxon>Chromera</taxon>
    </lineage>
</organism>
<proteinExistence type="predicted"/>
<sequence>MVPLVSVEEVSPSRPVRGALAEIDGVLQPMQLIGKMRKKSAEVALIRMDPLGMWRLSEICHVEKAKIVRLFTMMDGEVSKEIIDVVQKSEIDGNGTDAVLIEEVPMPVDVDIIPADFTAFLRMRETTLMTIATPMKFSGGTAQRPATRKEIKSGIFNGALIKE</sequence>
<evidence type="ECO:0000313" key="1">
    <source>
        <dbReference type="EMBL" id="CEM43103.1"/>
    </source>
</evidence>
<gene>
    <name evidence="1" type="ORF">Cvel_27287</name>
</gene>
<dbReference type="VEuPathDB" id="CryptoDB:Cvel_27287"/>
<dbReference type="PhylomeDB" id="A0A0G4HG69"/>
<name>A0A0G4HG69_9ALVE</name>
<dbReference type="EMBL" id="CDMZ01002610">
    <property type="protein sequence ID" value="CEM43103.1"/>
    <property type="molecule type" value="Genomic_DNA"/>
</dbReference>
<protein>
    <submittedName>
        <fullName evidence="1">Uncharacterized protein</fullName>
    </submittedName>
</protein>
<accession>A0A0G4HG69</accession>